<evidence type="ECO:0000256" key="3">
    <source>
        <dbReference type="SAM" id="Phobius"/>
    </source>
</evidence>
<accession>A0ABW8PYZ9</accession>
<dbReference type="PANTHER" id="PTHR33371:SF4">
    <property type="entry name" value="INTERMEMBRANE PHOSPHOLIPID TRANSPORT SYSTEM BINDING PROTEIN MLAD"/>
    <property type="match status" value="1"/>
</dbReference>
<keyword evidence="3" id="KW-1133">Transmembrane helix</keyword>
<dbReference type="PANTHER" id="PTHR33371">
    <property type="entry name" value="INTERMEMBRANE PHOSPHOLIPID TRANSPORT SYSTEM BINDING PROTEIN MLAD-RELATED"/>
    <property type="match status" value="1"/>
</dbReference>
<keyword evidence="6" id="KW-1185">Reference proteome</keyword>
<organism evidence="5 6">
    <name type="scientific">Marinospirillum alkalitolerans</name>
    <dbReference type="NCBI Taxonomy" id="3123374"/>
    <lineage>
        <taxon>Bacteria</taxon>
        <taxon>Pseudomonadati</taxon>
        <taxon>Pseudomonadota</taxon>
        <taxon>Gammaproteobacteria</taxon>
        <taxon>Oceanospirillales</taxon>
        <taxon>Oceanospirillaceae</taxon>
        <taxon>Marinospirillum</taxon>
    </lineage>
</organism>
<evidence type="ECO:0000256" key="1">
    <source>
        <dbReference type="SAM" id="Coils"/>
    </source>
</evidence>
<evidence type="ECO:0000256" key="2">
    <source>
        <dbReference type="SAM" id="MobiDB-lite"/>
    </source>
</evidence>
<keyword evidence="3" id="KW-0812">Transmembrane</keyword>
<reference evidence="5 6" key="1">
    <citation type="submission" date="2024-02" db="EMBL/GenBank/DDBJ databases">
        <title>Marinospirillum sp. MEB 164 isolated from Lonar lake sediment.</title>
        <authorList>
            <person name="Joshi A."/>
            <person name="Thite S."/>
        </authorList>
    </citation>
    <scope>NUCLEOTIDE SEQUENCE [LARGE SCALE GENOMIC DNA]</scope>
    <source>
        <strain evidence="5 6">MEB164</strain>
    </source>
</reference>
<dbReference type="EMBL" id="JBANFI010000005">
    <property type="protein sequence ID" value="MFK7161211.1"/>
    <property type="molecule type" value="Genomic_DNA"/>
</dbReference>
<keyword evidence="3" id="KW-0472">Membrane</keyword>
<feature type="domain" description="Mce/MlaD" evidence="4">
    <location>
        <begin position="55"/>
        <end position="132"/>
    </location>
</feature>
<dbReference type="InterPro" id="IPR052336">
    <property type="entry name" value="MlaD_Phospholipid_Transporter"/>
</dbReference>
<dbReference type="InterPro" id="IPR003399">
    <property type="entry name" value="Mce/MlaD"/>
</dbReference>
<name>A0ABW8PYZ9_9GAMM</name>
<evidence type="ECO:0000313" key="6">
    <source>
        <dbReference type="Proteomes" id="UP001621714"/>
    </source>
</evidence>
<dbReference type="Proteomes" id="UP001621714">
    <property type="component" value="Unassembled WGS sequence"/>
</dbReference>
<gene>
    <name evidence="5" type="ORF">V6U78_09205</name>
</gene>
<feature type="coiled-coil region" evidence="1">
    <location>
        <begin position="224"/>
        <end position="251"/>
    </location>
</feature>
<feature type="region of interest" description="Disordered" evidence="2">
    <location>
        <begin position="325"/>
        <end position="346"/>
    </location>
</feature>
<dbReference type="Pfam" id="PF02470">
    <property type="entry name" value="MlaD"/>
    <property type="match status" value="1"/>
</dbReference>
<keyword evidence="1" id="KW-0175">Coiled coil</keyword>
<comment type="caution">
    <text evidence="5">The sequence shown here is derived from an EMBL/GenBank/DDBJ whole genome shotgun (WGS) entry which is preliminary data.</text>
</comment>
<dbReference type="RefSeq" id="WP_405339686.1">
    <property type="nucleotide sequence ID" value="NZ_JBANFI010000005.1"/>
</dbReference>
<proteinExistence type="predicted"/>
<evidence type="ECO:0000259" key="4">
    <source>
        <dbReference type="Pfam" id="PF02470"/>
    </source>
</evidence>
<protein>
    <submittedName>
        <fullName evidence="5">MlaD family protein</fullName>
    </submittedName>
</protein>
<sequence>MPKSSGQRARGHYIHQLSYSAQEKLVGVFVLGGLGLIVLLLILSRQQWGLFESPLRIQLQVMSAEGLARDTPVRISGIQVGRIESIELNDQHQLVLTARIQEQYRRLVRADSQVSLGKLSLLGRSSIEITPGSLDQPELPEGTLLLVAPNASIDELLSQVEPVLHAMEVTIQNLARITSAIEPQHLSQTLEQVELISRDVRQITQGIAAGEGLVGQLLQSQELQQGVERSLEQLEASLASVEQRLEEAEPLLASMTRLAVQSESLLPSLPPLVDESQRLVEQVNQTLSIVNQQMDRLPLWADQIQVLMQESEQLLEALNHTWPLSRHQPSRRPPASQRPIEVQPYD</sequence>
<feature type="transmembrane region" description="Helical" evidence="3">
    <location>
        <begin position="25"/>
        <end position="43"/>
    </location>
</feature>
<evidence type="ECO:0000313" key="5">
    <source>
        <dbReference type="EMBL" id="MFK7161211.1"/>
    </source>
</evidence>